<dbReference type="AlphaFoldDB" id="A0A6H1ZAC1"/>
<dbReference type="EMBL" id="MT143089">
    <property type="protein sequence ID" value="QJA92701.1"/>
    <property type="molecule type" value="Genomic_DNA"/>
</dbReference>
<evidence type="ECO:0000313" key="3">
    <source>
        <dbReference type="EMBL" id="QJA92701.1"/>
    </source>
</evidence>
<reference evidence="1" key="1">
    <citation type="submission" date="2020-03" db="EMBL/GenBank/DDBJ databases">
        <title>The deep terrestrial virosphere.</title>
        <authorList>
            <person name="Holmfeldt K."/>
            <person name="Nilsson E."/>
            <person name="Simone D."/>
            <person name="Lopez-Fernandez M."/>
            <person name="Wu X."/>
            <person name="de Brujin I."/>
            <person name="Lundin D."/>
            <person name="Andersson A."/>
            <person name="Bertilsson S."/>
            <person name="Dopson M."/>
        </authorList>
    </citation>
    <scope>NUCLEOTIDE SEQUENCE</scope>
    <source>
        <strain evidence="2">MM415A00921</strain>
        <strain evidence="3">MM415B04510</strain>
        <strain evidence="1">TM448A00108</strain>
        <strain evidence="4">TM448B01989</strain>
    </source>
</reference>
<name>A0A6H1ZAC1_9ZZZZ</name>
<evidence type="ECO:0000313" key="2">
    <source>
        <dbReference type="EMBL" id="QJA79277.1"/>
    </source>
</evidence>
<protein>
    <submittedName>
        <fullName evidence="1">Putative ryanodine receptor, RyR, domain containing protein</fullName>
    </submittedName>
</protein>
<dbReference type="Gene3D" id="6.20.350.10">
    <property type="match status" value="1"/>
</dbReference>
<accession>A0A6H1ZAC1</accession>
<evidence type="ECO:0000313" key="4">
    <source>
        <dbReference type="EMBL" id="QJI00533.1"/>
    </source>
</evidence>
<proteinExistence type="predicted"/>
<keyword evidence="1" id="KW-0675">Receptor</keyword>
<sequence length="105" mass="12023">MLNENVREKLAVYAHDAWSGWMKYLFRKSAKNSDGTVTIPVWATERWMHQANTPYSKLSDDEKKSDLSEADQILALLKNMDFDCGTCEHCGWVHSGDKPCTVRRG</sequence>
<dbReference type="EMBL" id="MT143976">
    <property type="protein sequence ID" value="QJA44478.1"/>
    <property type="molecule type" value="Genomic_DNA"/>
</dbReference>
<dbReference type="EMBL" id="MT142375">
    <property type="protein sequence ID" value="QJA79277.1"/>
    <property type="molecule type" value="Genomic_DNA"/>
</dbReference>
<organism evidence="1">
    <name type="scientific">viral metagenome</name>
    <dbReference type="NCBI Taxonomy" id="1070528"/>
    <lineage>
        <taxon>unclassified sequences</taxon>
        <taxon>metagenomes</taxon>
        <taxon>organismal metagenomes</taxon>
    </lineage>
</organism>
<gene>
    <name evidence="2" type="ORF">MM415A00921_0006</name>
    <name evidence="3" type="ORF">MM415B04510_0008</name>
    <name evidence="1" type="ORF">TM448A00108_0105</name>
    <name evidence="4" type="ORF">TM448B01989_0009</name>
</gene>
<dbReference type="EMBL" id="MT144859">
    <property type="protein sequence ID" value="QJI00533.1"/>
    <property type="molecule type" value="Genomic_DNA"/>
</dbReference>
<evidence type="ECO:0000313" key="1">
    <source>
        <dbReference type="EMBL" id="QJA44478.1"/>
    </source>
</evidence>